<evidence type="ECO:0000313" key="2">
    <source>
        <dbReference type="Proteomes" id="UP000660729"/>
    </source>
</evidence>
<organism evidence="1 2">
    <name type="scientific">Pseudocercospora fuligena</name>
    <dbReference type="NCBI Taxonomy" id="685502"/>
    <lineage>
        <taxon>Eukaryota</taxon>
        <taxon>Fungi</taxon>
        <taxon>Dikarya</taxon>
        <taxon>Ascomycota</taxon>
        <taxon>Pezizomycotina</taxon>
        <taxon>Dothideomycetes</taxon>
        <taxon>Dothideomycetidae</taxon>
        <taxon>Mycosphaerellales</taxon>
        <taxon>Mycosphaerellaceae</taxon>
        <taxon>Pseudocercospora</taxon>
    </lineage>
</organism>
<accession>A0A8H6R973</accession>
<dbReference type="EMBL" id="JABCIY010000309">
    <property type="protein sequence ID" value="KAF7185796.1"/>
    <property type="molecule type" value="Genomic_DNA"/>
</dbReference>
<protein>
    <submittedName>
        <fullName evidence="1">Uncharacterized protein</fullName>
    </submittedName>
</protein>
<gene>
    <name evidence="1" type="ORF">HII31_12898</name>
</gene>
<evidence type="ECO:0000313" key="1">
    <source>
        <dbReference type="EMBL" id="KAF7185796.1"/>
    </source>
</evidence>
<dbReference type="AlphaFoldDB" id="A0A8H6R973"/>
<dbReference type="Proteomes" id="UP000660729">
    <property type="component" value="Unassembled WGS sequence"/>
</dbReference>
<name>A0A8H6R973_9PEZI</name>
<keyword evidence="2" id="KW-1185">Reference proteome</keyword>
<reference evidence="1" key="1">
    <citation type="submission" date="2020-04" db="EMBL/GenBank/DDBJ databases">
        <title>Draft genome resource of the tomato pathogen Pseudocercospora fuligena.</title>
        <authorList>
            <person name="Zaccaron A."/>
        </authorList>
    </citation>
    <scope>NUCLEOTIDE SEQUENCE</scope>
    <source>
        <strain evidence="1">PF001</strain>
    </source>
</reference>
<proteinExistence type="predicted"/>
<comment type="caution">
    <text evidence="1">The sequence shown here is derived from an EMBL/GenBank/DDBJ whole genome shotgun (WGS) entry which is preliminary data.</text>
</comment>
<sequence length="193" mass="22560">MNKERRPPTVWGEYNRRWVNIHLMLRETYKPSSTRGAYAVMQHWFATKQPAYVHEALPWPVPGFDAYRVTADEARAFYKKAFVTHKYNVADEGEEGKLSAADMAYYRDVILIEKRRWWPLVEHLGGEKKLMAFADDKENVLKGVKPERVLLTVLRVLDEMGRKVEEPILKLDPDGGVYSLSKTWKEYLGCRLQ</sequence>